<sequence>MRRLPLVVAGTWLTVLVGLLTNLVTGDSPPWWLWVVWVAVALALTAVELRRQRGTWSLLGGAPEATPRDRARALSRSGEHVAAALREEFASVQPLTLSLRSGDEVSDSLVAAYDVDESLLVLGAAGAGKSTELLRLARVLVRRAERAHRVPQPVPAVLSLAGWGRRRRVSLRRKGPDEPPALLDWLLAQARTRYGLLPDVARAWLRQRQLVLLLDGLDEVRADLRRACVKAIDELAADPAAPPLVVTCRTGEGALPALARTVTVEPLTSDQVERAIGPGFHDLVDTPLWLRVARTAHPTGSGRGLLDAYVAELLGRRGGSAAEQDRLLRGIGLLVRVAERTDDPRTAPTRPGAKATSLPNEVALAVRRWVTPTLVAGILAAGAALPLALSRGLSTGLLSTLLVAGFAWVLGWHRAGAWPTRHAVDPVRSTTRRITGALGGLALGVVIGLAVAVLAAAAAVVPELVLPALAFYTGTVFIVSAALSHRVSLPKLIITTYVVVVVIAAAVGFLLSLAPEGFDVAFVAGGLCAICCRAVVDASAGGVRPGAGRVHRIGRWAPMVASAAGAVAVGLATVVGAPASGPVVAPLVGLLIGLLAGYPLASLTSVLLRGWWWSSVTAWAGMLPWRTRRFLRTAAACGLVTADGRAFRFPHLVLRDHLRAVDLVDGRVRGGPSAESRDQVLERVVRRLGARPADCPRLLDLSRRFRVSASPSQELDSSGTRLVVCGPAAETSSVLLEVAHVLAAKAVADDAEPVPVLLDLATWPGPPIPGVVRPFTAWLLGRLREDYGIDPATGFDWLVDHRLVPVVDGVPPDRLWYFAMVEEFRHAHGYLPMVVAGGAYDGERPEQMISVVPV</sequence>
<dbReference type="RefSeq" id="WP_015100095.1">
    <property type="nucleotide sequence ID" value="NC_019673.1"/>
</dbReference>
<dbReference type="eggNOG" id="COG5635">
    <property type="taxonomic scope" value="Bacteria"/>
</dbReference>
<feature type="transmembrane region" description="Helical" evidence="1">
    <location>
        <begin position="395"/>
        <end position="413"/>
    </location>
</feature>
<feature type="transmembrane region" description="Helical" evidence="1">
    <location>
        <begin position="31"/>
        <end position="49"/>
    </location>
</feature>
<accession>K0K0A8</accession>
<feature type="domain" description="NACHT" evidence="2">
    <location>
        <begin position="117"/>
        <end position="251"/>
    </location>
</feature>
<dbReference type="InterPro" id="IPR027417">
    <property type="entry name" value="P-loop_NTPase"/>
</dbReference>
<feature type="transmembrane region" description="Helical" evidence="1">
    <location>
        <begin position="492"/>
        <end position="514"/>
    </location>
</feature>
<dbReference type="SUPFAM" id="SSF52540">
    <property type="entry name" value="P-loop containing nucleoside triphosphate hydrolases"/>
    <property type="match status" value="1"/>
</dbReference>
<dbReference type="BioCyc" id="SESP1179773:BN6_RS12940-MONOMER"/>
<feature type="transmembrane region" description="Helical" evidence="1">
    <location>
        <begin position="583"/>
        <end position="608"/>
    </location>
</feature>
<keyword evidence="1" id="KW-0472">Membrane</keyword>
<keyword evidence="1" id="KW-0812">Transmembrane</keyword>
<evidence type="ECO:0000259" key="2">
    <source>
        <dbReference type="PROSITE" id="PS50837"/>
    </source>
</evidence>
<organism evidence="3 4">
    <name type="scientific">Saccharothrix espanaensis (strain ATCC 51144 / DSM 44229 / JCM 9112 / NBRC 15066 / NRRL 15764)</name>
    <dbReference type="NCBI Taxonomy" id="1179773"/>
    <lineage>
        <taxon>Bacteria</taxon>
        <taxon>Bacillati</taxon>
        <taxon>Actinomycetota</taxon>
        <taxon>Actinomycetes</taxon>
        <taxon>Pseudonocardiales</taxon>
        <taxon>Pseudonocardiaceae</taxon>
        <taxon>Saccharothrix</taxon>
    </lineage>
</organism>
<evidence type="ECO:0000313" key="4">
    <source>
        <dbReference type="Proteomes" id="UP000006281"/>
    </source>
</evidence>
<dbReference type="PATRIC" id="fig|1179773.3.peg.2668"/>
<feature type="transmembrane region" description="Helical" evidence="1">
    <location>
        <begin position="520"/>
        <end position="536"/>
    </location>
</feature>
<feature type="transmembrane region" description="Helical" evidence="1">
    <location>
        <begin position="464"/>
        <end position="483"/>
    </location>
</feature>
<proteinExistence type="predicted"/>
<name>K0K0A8_SACES</name>
<evidence type="ECO:0000256" key="1">
    <source>
        <dbReference type="SAM" id="Phobius"/>
    </source>
</evidence>
<dbReference type="STRING" id="1179773.BN6_26690"/>
<dbReference type="Proteomes" id="UP000006281">
    <property type="component" value="Chromosome"/>
</dbReference>
<keyword evidence="4" id="KW-1185">Reference proteome</keyword>
<feature type="transmembrane region" description="Helical" evidence="1">
    <location>
        <begin position="556"/>
        <end position="577"/>
    </location>
</feature>
<protein>
    <recommendedName>
        <fullName evidence="2">NACHT domain-containing protein</fullName>
    </recommendedName>
</protein>
<dbReference type="PROSITE" id="PS50837">
    <property type="entry name" value="NACHT"/>
    <property type="match status" value="1"/>
</dbReference>
<reference evidence="3 4" key="1">
    <citation type="journal article" date="2012" name="BMC Genomics">
        <title>Complete genome sequence of Saccharothrix espanaensis DSM 44229T and comparison to the other completely sequenced Pseudonocardiaceae.</title>
        <authorList>
            <person name="Strobel T."/>
            <person name="Al-Dilaimi A."/>
            <person name="Blom J."/>
            <person name="Gessner A."/>
            <person name="Kalinowski J."/>
            <person name="Luzhetska M."/>
            <person name="Puhler A."/>
            <person name="Szczepanowski R."/>
            <person name="Bechthold A."/>
            <person name="Ruckert C."/>
        </authorList>
    </citation>
    <scope>NUCLEOTIDE SEQUENCE [LARGE SCALE GENOMIC DNA]</scope>
    <source>
        <strain evidence="4">ATCC 51144 / DSM 44229 / JCM 9112 / NBRC 15066 / NRRL 15764</strain>
    </source>
</reference>
<feature type="transmembrane region" description="Helical" evidence="1">
    <location>
        <begin position="369"/>
        <end position="389"/>
    </location>
</feature>
<dbReference type="EMBL" id="HE804045">
    <property type="protein sequence ID" value="CCH29983.1"/>
    <property type="molecule type" value="Genomic_DNA"/>
</dbReference>
<dbReference type="InterPro" id="IPR007111">
    <property type="entry name" value="NACHT_NTPase"/>
</dbReference>
<dbReference type="Gene3D" id="3.40.50.300">
    <property type="entry name" value="P-loop containing nucleotide triphosphate hydrolases"/>
    <property type="match status" value="1"/>
</dbReference>
<keyword evidence="1" id="KW-1133">Transmembrane helix</keyword>
<evidence type="ECO:0000313" key="3">
    <source>
        <dbReference type="EMBL" id="CCH29983.1"/>
    </source>
</evidence>
<dbReference type="KEGG" id="sesp:BN6_26690"/>
<dbReference type="AlphaFoldDB" id="K0K0A8"/>
<feature type="transmembrane region" description="Helical" evidence="1">
    <location>
        <begin position="434"/>
        <end position="458"/>
    </location>
</feature>
<dbReference type="HOGENOM" id="CLU_334305_0_0_11"/>
<dbReference type="OrthoDB" id="419058at2"/>
<gene>
    <name evidence="3" type="ordered locus">BN6_26690</name>
</gene>